<dbReference type="InterPro" id="IPR001126">
    <property type="entry name" value="UmuC"/>
</dbReference>
<dbReference type="InterPro" id="IPR017961">
    <property type="entry name" value="DNA_pol_Y-fam_little_finger"/>
</dbReference>
<comment type="caution">
    <text evidence="7">The sequence shown here is derived from an EMBL/GenBank/DDBJ whole genome shotgun (WGS) entry which is preliminary data.</text>
</comment>
<dbReference type="Pfam" id="PF13438">
    <property type="entry name" value="DUF4113"/>
    <property type="match status" value="1"/>
</dbReference>
<protein>
    <submittedName>
        <fullName evidence="7">DNA polymerase V</fullName>
    </submittedName>
</protein>
<evidence type="ECO:0000313" key="7">
    <source>
        <dbReference type="EMBL" id="MBP2170753.1"/>
    </source>
</evidence>
<evidence type="ECO:0000256" key="5">
    <source>
        <dbReference type="ARBA" id="ARBA00023236"/>
    </source>
</evidence>
<dbReference type="InterPro" id="IPR043502">
    <property type="entry name" value="DNA/RNA_pol_sf"/>
</dbReference>
<dbReference type="InterPro" id="IPR050116">
    <property type="entry name" value="DNA_polymerase-Y"/>
</dbReference>
<dbReference type="Gene3D" id="3.30.70.270">
    <property type="match status" value="1"/>
</dbReference>
<evidence type="ECO:0000259" key="6">
    <source>
        <dbReference type="PROSITE" id="PS50173"/>
    </source>
</evidence>
<dbReference type="PROSITE" id="PS50173">
    <property type="entry name" value="UMUC"/>
    <property type="match status" value="1"/>
</dbReference>
<dbReference type="Gene3D" id="1.10.150.20">
    <property type="entry name" value="5' to 3' exonuclease, C-terminal subdomain"/>
    <property type="match status" value="1"/>
</dbReference>
<evidence type="ECO:0000256" key="4">
    <source>
        <dbReference type="ARBA" id="ARBA00023204"/>
    </source>
</evidence>
<reference evidence="7 8" key="1">
    <citation type="submission" date="2021-03" db="EMBL/GenBank/DDBJ databases">
        <authorList>
            <person name="D'Agostino P."/>
            <person name="Huntemann M."/>
            <person name="Clum A."/>
            <person name="Spunde A."/>
            <person name="Palaniappan K."/>
            <person name="Ritter S."/>
            <person name="Mikhailova N."/>
            <person name="Chen I.-M."/>
            <person name="Stamatis D."/>
            <person name="Reddy T."/>
            <person name="O'Malley R."/>
            <person name="Daum C."/>
            <person name="Shapiro N."/>
            <person name="Ivanova N."/>
            <person name="Kyrpides N."/>
            <person name="Woyke T."/>
        </authorList>
    </citation>
    <scope>NUCLEOTIDE SEQUENCE [LARGE SCALE GENOMIC DNA]</scope>
    <source>
        <strain evidence="7 8">WS4403</strain>
    </source>
</reference>
<dbReference type="Gene3D" id="3.40.1170.60">
    <property type="match status" value="1"/>
</dbReference>
<gene>
    <name evidence="7" type="ORF">J2125_003945</name>
</gene>
<reference evidence="8" key="2">
    <citation type="submission" date="2023-07" db="EMBL/GenBank/DDBJ databases">
        <title>Genome mining of underrepresented organisms for secondary metabolites.</title>
        <authorList>
            <person name="D'Agostino P.M."/>
        </authorList>
    </citation>
    <scope>NUCLEOTIDE SEQUENCE [LARGE SCALE GENOMIC DNA]</scope>
    <source>
        <strain evidence="8">WS4403</strain>
    </source>
</reference>
<evidence type="ECO:0000256" key="1">
    <source>
        <dbReference type="ARBA" id="ARBA00010945"/>
    </source>
</evidence>
<dbReference type="SUPFAM" id="SSF56672">
    <property type="entry name" value="DNA/RNA polymerases"/>
    <property type="match status" value="1"/>
</dbReference>
<name>A0ABS4PDN5_9GAMM</name>
<dbReference type="InterPro" id="IPR043128">
    <property type="entry name" value="Rev_trsase/Diguanyl_cyclase"/>
</dbReference>
<comment type="similarity">
    <text evidence="1">Belongs to the DNA polymerase type-Y family.</text>
</comment>
<evidence type="ECO:0000256" key="3">
    <source>
        <dbReference type="ARBA" id="ARBA00023199"/>
    </source>
</evidence>
<keyword evidence="3" id="KW-0741">SOS mutagenesis</keyword>
<keyword evidence="5" id="KW-0742">SOS response</keyword>
<evidence type="ECO:0000313" key="8">
    <source>
        <dbReference type="Proteomes" id="UP001195624"/>
    </source>
</evidence>
<dbReference type="InterPro" id="IPR025188">
    <property type="entry name" value="DUF4113"/>
</dbReference>
<dbReference type="Pfam" id="PF00817">
    <property type="entry name" value="IMS"/>
    <property type="match status" value="1"/>
</dbReference>
<proteinExistence type="inferred from homology"/>
<dbReference type="Proteomes" id="UP001195624">
    <property type="component" value="Unassembled WGS sequence"/>
</dbReference>
<organism evidence="7 8">
    <name type="scientific">Winslowiella toletana</name>
    <dbReference type="NCBI Taxonomy" id="92490"/>
    <lineage>
        <taxon>Bacteria</taxon>
        <taxon>Pseudomonadati</taxon>
        <taxon>Pseudomonadota</taxon>
        <taxon>Gammaproteobacteria</taxon>
        <taxon>Enterobacterales</taxon>
        <taxon>Erwiniaceae</taxon>
        <taxon>Winslowiella</taxon>
    </lineage>
</organism>
<feature type="domain" description="UmuC" evidence="6">
    <location>
        <begin position="2"/>
        <end position="187"/>
    </location>
</feature>
<dbReference type="InterPro" id="IPR036775">
    <property type="entry name" value="DNA_pol_Y-fam_lit_finger_sf"/>
</dbReference>
<dbReference type="EMBL" id="JAGGMQ010000001">
    <property type="protein sequence ID" value="MBP2170753.1"/>
    <property type="molecule type" value="Genomic_DNA"/>
</dbReference>
<keyword evidence="8" id="KW-1185">Reference proteome</keyword>
<accession>A0ABS4PDN5</accession>
<dbReference type="NCBIfam" id="NF002955">
    <property type="entry name" value="PRK03609.1"/>
    <property type="match status" value="1"/>
</dbReference>
<dbReference type="PANTHER" id="PTHR11076">
    <property type="entry name" value="DNA REPAIR POLYMERASE UMUC / TRANSFERASE FAMILY MEMBER"/>
    <property type="match status" value="1"/>
</dbReference>
<evidence type="ECO:0000256" key="2">
    <source>
        <dbReference type="ARBA" id="ARBA00022763"/>
    </source>
</evidence>
<dbReference type="CDD" id="cd01700">
    <property type="entry name" value="PolY_Pol_V_umuC"/>
    <property type="match status" value="1"/>
</dbReference>
<dbReference type="PANTHER" id="PTHR11076:SF34">
    <property type="entry name" value="PROTEIN UMUC"/>
    <property type="match status" value="1"/>
</dbReference>
<dbReference type="Gene3D" id="3.30.1490.100">
    <property type="entry name" value="DNA polymerase, Y-family, little finger domain"/>
    <property type="match status" value="1"/>
</dbReference>
<dbReference type="Pfam" id="PF11799">
    <property type="entry name" value="IMS_C"/>
    <property type="match status" value="1"/>
</dbReference>
<keyword evidence="2" id="KW-0227">DNA damage</keyword>
<dbReference type="SUPFAM" id="SSF100879">
    <property type="entry name" value="Lesion bypass DNA polymerase (Y-family), little finger domain"/>
    <property type="match status" value="1"/>
</dbReference>
<sequence>MFALVDVNSFYASCETVFRPDLQGLPVVVLSNNDGCVIARSAEAKRLGIKMGDPFFKMKDDLRRHNVKVFSSNYALYADMSNRVMTTLEEMAPSVEIYSIDEAFMNVSGISNCMSLDQFGRDVRRRVFRETHLTVGVGIAPTKTLSKLANHAAKKWSKTGGVLDLSCKDRQRKLMNIVAVEDVWGVGRRISKKLNLMGIETALHLAECSPWFIRKNFNVVLERTVRELNGEQCLELEEFAPTKQQIVCSRSFGSRITDYEEMRQAVCSYAERASEKLRGEKQFCRQISVFLRTSPHALTEQFYGNQAGGKLLTPSNDTRDIIRVAMESLDRIWIDGHRYMKAGVMLGDFFSQGIAQLNLFDEFKPQPDSEALMRVVDGLNQSGKGRIWFAGQGISKSWSMKREMLSPAYTTRIADLLVVK</sequence>
<keyword evidence="4" id="KW-0234">DNA repair</keyword>
<dbReference type="RefSeq" id="WP_017801292.1">
    <property type="nucleotide sequence ID" value="NZ_JAGGMQ010000001.1"/>
</dbReference>